<dbReference type="Proteomes" id="UP000277108">
    <property type="component" value="Unassembled WGS sequence"/>
</dbReference>
<keyword evidence="5 6" id="KW-0067">ATP-binding</keyword>
<dbReference type="InterPro" id="IPR003594">
    <property type="entry name" value="HATPase_dom"/>
</dbReference>
<evidence type="ECO:0000259" key="7">
    <source>
        <dbReference type="Pfam" id="PF13581"/>
    </source>
</evidence>
<dbReference type="PANTHER" id="PTHR35526">
    <property type="entry name" value="ANTI-SIGMA-F FACTOR RSBW-RELATED"/>
    <property type="match status" value="1"/>
</dbReference>
<comment type="function">
    <text evidence="6">Negative regulator of sigma-B activity. Phosphorylates and inactivates its specific antagonist protein, RsbV. Upon phosphorylation of RsbV, RsbW is released and binds to sigma-B, thereby blocking its ability to form an RNA polymerase holoenzyme (E-sigma-B).</text>
</comment>
<evidence type="ECO:0000256" key="4">
    <source>
        <dbReference type="ARBA" id="ARBA00022777"/>
    </source>
</evidence>
<dbReference type="InterPro" id="IPR036890">
    <property type="entry name" value="HATPase_C_sf"/>
</dbReference>
<dbReference type="SUPFAM" id="SSF55874">
    <property type="entry name" value="ATPase domain of HSP90 chaperone/DNA topoisomerase II/histidine kinase"/>
    <property type="match status" value="1"/>
</dbReference>
<dbReference type="GO" id="GO:0004674">
    <property type="term" value="F:protein serine/threonine kinase activity"/>
    <property type="evidence" value="ECO:0007669"/>
    <property type="project" value="UniProtKB-KW"/>
</dbReference>
<feature type="domain" description="Histidine kinase/HSP90-like ATPase" evidence="7">
    <location>
        <begin position="13"/>
        <end position="142"/>
    </location>
</feature>
<dbReference type="OrthoDB" id="9798941at2"/>
<dbReference type="Pfam" id="PF13581">
    <property type="entry name" value="HATPase_c_2"/>
    <property type="match status" value="1"/>
</dbReference>
<dbReference type="GO" id="GO:0016989">
    <property type="term" value="F:sigma factor antagonist activity"/>
    <property type="evidence" value="ECO:0007669"/>
    <property type="project" value="InterPro"/>
</dbReference>
<keyword evidence="2 6" id="KW-0808">Transferase</keyword>
<comment type="catalytic activity">
    <reaction evidence="6">
        <text>L-seryl-[protein] + ATP = O-phospho-L-seryl-[protein] + ADP + H(+)</text>
        <dbReference type="Rhea" id="RHEA:17989"/>
        <dbReference type="Rhea" id="RHEA-COMP:9863"/>
        <dbReference type="Rhea" id="RHEA-COMP:11604"/>
        <dbReference type="ChEBI" id="CHEBI:15378"/>
        <dbReference type="ChEBI" id="CHEBI:29999"/>
        <dbReference type="ChEBI" id="CHEBI:30616"/>
        <dbReference type="ChEBI" id="CHEBI:83421"/>
        <dbReference type="ChEBI" id="CHEBI:456216"/>
        <dbReference type="EC" id="2.7.11.1"/>
    </reaction>
</comment>
<reference evidence="8 9" key="1">
    <citation type="submission" date="2018-11" db="EMBL/GenBank/DDBJ databases">
        <title>Genomic Encyclopedia of Type Strains, Phase IV (KMG-IV): sequencing the most valuable type-strain genomes for metagenomic binning, comparative biology and taxonomic classification.</title>
        <authorList>
            <person name="Goeker M."/>
        </authorList>
    </citation>
    <scope>NUCLEOTIDE SEQUENCE [LARGE SCALE GENOMIC DNA]</scope>
    <source>
        <strain evidence="8 9">DSM 29158</strain>
    </source>
</reference>
<comment type="caution">
    <text evidence="8">The sequence shown here is derived from an EMBL/GenBank/DDBJ whole genome shotgun (WGS) entry which is preliminary data.</text>
</comment>
<protein>
    <recommendedName>
        <fullName evidence="6">Serine-protein kinase RsbW</fullName>
        <ecNumber evidence="6">2.7.11.1</ecNumber>
    </recommendedName>
    <alternativeName>
        <fullName evidence="6">Anti-sigma-B factor</fullName>
    </alternativeName>
    <alternativeName>
        <fullName evidence="6">Sigma-B negative effector RsbW</fullName>
    </alternativeName>
</protein>
<name>A0A1Q1G0F3_9BACL</name>
<dbReference type="RefSeq" id="WP_077139819.1">
    <property type="nucleotide sequence ID" value="NZ_CBCSGK010000005.1"/>
</dbReference>
<dbReference type="EMBL" id="RKRK01000003">
    <property type="protein sequence ID" value="RPF56398.1"/>
    <property type="molecule type" value="Genomic_DNA"/>
</dbReference>
<comment type="catalytic activity">
    <reaction evidence="6">
        <text>L-threonyl-[protein] + ATP = O-phospho-L-threonyl-[protein] + ADP + H(+)</text>
        <dbReference type="Rhea" id="RHEA:46608"/>
        <dbReference type="Rhea" id="RHEA-COMP:11060"/>
        <dbReference type="Rhea" id="RHEA-COMP:11605"/>
        <dbReference type="ChEBI" id="CHEBI:15378"/>
        <dbReference type="ChEBI" id="CHEBI:30013"/>
        <dbReference type="ChEBI" id="CHEBI:30616"/>
        <dbReference type="ChEBI" id="CHEBI:61977"/>
        <dbReference type="ChEBI" id="CHEBI:456216"/>
        <dbReference type="EC" id="2.7.11.1"/>
    </reaction>
</comment>
<evidence type="ECO:0000256" key="6">
    <source>
        <dbReference type="HAMAP-Rule" id="MF_00638"/>
    </source>
</evidence>
<keyword evidence="9" id="KW-1185">Reference proteome</keyword>
<dbReference type="AlphaFoldDB" id="A0A1Q1G0F3"/>
<keyword evidence="1 6" id="KW-0723">Serine/threonine-protein kinase</keyword>
<accession>A0A3N5C2P9</accession>
<dbReference type="Gene3D" id="3.30.565.10">
    <property type="entry name" value="Histidine kinase-like ATPase, C-terminal domain"/>
    <property type="match status" value="1"/>
</dbReference>
<dbReference type="EC" id="2.7.11.1" evidence="6"/>
<dbReference type="NCBIfam" id="NF003144">
    <property type="entry name" value="PRK04069.1"/>
    <property type="match status" value="1"/>
</dbReference>
<dbReference type="HAMAP" id="MF_00638">
    <property type="entry name" value="Anti_sigma_B"/>
    <property type="match status" value="1"/>
</dbReference>
<dbReference type="NCBIfam" id="TIGR01924">
    <property type="entry name" value="rsbW_low_gc"/>
    <property type="match status" value="1"/>
</dbReference>
<comment type="similarity">
    <text evidence="6">Belongs to the anti-sigma-factor family.</text>
</comment>
<dbReference type="PANTHER" id="PTHR35526:SF9">
    <property type="entry name" value="SERINE-PROTEIN KINASE RSBW"/>
    <property type="match status" value="1"/>
</dbReference>
<organism evidence="8 9">
    <name type="scientific">Abyssicoccus albus</name>
    <dbReference type="NCBI Taxonomy" id="1817405"/>
    <lineage>
        <taxon>Bacteria</taxon>
        <taxon>Bacillati</taxon>
        <taxon>Bacillota</taxon>
        <taxon>Bacilli</taxon>
        <taxon>Bacillales</taxon>
        <taxon>Abyssicoccaceae</taxon>
    </lineage>
</organism>
<dbReference type="CDD" id="cd16936">
    <property type="entry name" value="HATPase_RsbW-like"/>
    <property type="match status" value="1"/>
</dbReference>
<dbReference type="InterPro" id="IPR010193">
    <property type="entry name" value="RsbW"/>
</dbReference>
<evidence type="ECO:0000256" key="5">
    <source>
        <dbReference type="ARBA" id="ARBA00022840"/>
    </source>
</evidence>
<proteinExistence type="inferred from homology"/>
<sequence length="164" mass="18648">MNNQSYEQVEMRIPAKAEYVGLVRLSMSGILNRQGFSYDDIEDVKIALSEALTNAVKHAYSNQEDGQISVGFVMFEDKIEIIVSDSGKSFDYEQKKRELGPYSEEENINFLREGGLGLFLIETLMDDVKVHKDQGVTISMSKYLMAKEVQQHDQDQGNGQLQKR</sequence>
<keyword evidence="3 6" id="KW-0547">Nucleotide-binding</keyword>
<gene>
    <name evidence="6" type="primary">rsbW</name>
    <name evidence="8" type="ORF">EDD62_1034</name>
</gene>
<dbReference type="GO" id="GO:0005524">
    <property type="term" value="F:ATP binding"/>
    <property type="evidence" value="ECO:0007669"/>
    <property type="project" value="UniProtKB-KW"/>
</dbReference>
<evidence type="ECO:0000313" key="9">
    <source>
        <dbReference type="Proteomes" id="UP000277108"/>
    </source>
</evidence>
<evidence type="ECO:0000313" key="8">
    <source>
        <dbReference type="EMBL" id="RPF56398.1"/>
    </source>
</evidence>
<accession>A0A1Q1G0F3</accession>
<evidence type="ECO:0000256" key="1">
    <source>
        <dbReference type="ARBA" id="ARBA00022527"/>
    </source>
</evidence>
<evidence type="ECO:0000256" key="2">
    <source>
        <dbReference type="ARBA" id="ARBA00022679"/>
    </source>
</evidence>
<evidence type="ECO:0000256" key="3">
    <source>
        <dbReference type="ARBA" id="ARBA00022741"/>
    </source>
</evidence>
<keyword evidence="4 6" id="KW-0418">Kinase</keyword>
<dbReference type="InterPro" id="IPR050267">
    <property type="entry name" value="Anti-sigma-factor_SerPK"/>
</dbReference>
<dbReference type="STRING" id="1849491.BVH56_01625"/>